<dbReference type="Proteomes" id="UP000030428">
    <property type="component" value="Unassembled WGS sequence"/>
</dbReference>
<sequence>MTLTLEIPVTSLENIPFGYKKRLEERTLLQIYEDGYISQREIAQICRKDFDKVLSQFRIGSTKNRVTPELLQQRKKYFSEIGKGTGDGEWDDILHKIVSSRFDKEEPPFL</sequence>
<evidence type="ECO:0000313" key="2">
    <source>
        <dbReference type="Proteomes" id="UP000030428"/>
    </source>
</evidence>
<dbReference type="EMBL" id="JSZA02000019">
    <property type="protein sequence ID" value="KHD08446.1"/>
    <property type="molecule type" value="Genomic_DNA"/>
</dbReference>
<proteinExistence type="predicted"/>
<name>A0A0A6RX55_9GAMM</name>
<keyword evidence="2" id="KW-1185">Reference proteome</keyword>
<comment type="caution">
    <text evidence="1">The sequence shown here is derived from an EMBL/GenBank/DDBJ whole genome shotgun (WGS) entry which is preliminary data.</text>
</comment>
<accession>A0A0A6RX55</accession>
<evidence type="ECO:0000313" key="1">
    <source>
        <dbReference type="EMBL" id="KHD08446.1"/>
    </source>
</evidence>
<gene>
    <name evidence="1" type="ORF">PN36_06660</name>
</gene>
<protein>
    <submittedName>
        <fullName evidence="1">Uncharacterized protein</fullName>
    </submittedName>
</protein>
<dbReference type="AlphaFoldDB" id="A0A0A6RX55"/>
<organism evidence="1 2">
    <name type="scientific">Candidatus Thiomargarita nelsonii</name>
    <dbReference type="NCBI Taxonomy" id="1003181"/>
    <lineage>
        <taxon>Bacteria</taxon>
        <taxon>Pseudomonadati</taxon>
        <taxon>Pseudomonadota</taxon>
        <taxon>Gammaproteobacteria</taxon>
        <taxon>Thiotrichales</taxon>
        <taxon>Thiotrichaceae</taxon>
        <taxon>Thiomargarita</taxon>
    </lineage>
</organism>
<reference evidence="1 2" key="1">
    <citation type="journal article" date="2016" name="Front. Microbiol.">
        <title>Single-Cell (Meta-)Genomics of a Dimorphic Candidatus Thiomargarita nelsonii Reveals Genomic Plasticity.</title>
        <authorList>
            <person name="Flood B.E."/>
            <person name="Fliss P."/>
            <person name="Jones D.S."/>
            <person name="Dick G.J."/>
            <person name="Jain S."/>
            <person name="Kaster A.K."/>
            <person name="Winkel M."/>
            <person name="Mussmann M."/>
            <person name="Bailey J."/>
        </authorList>
    </citation>
    <scope>NUCLEOTIDE SEQUENCE [LARGE SCALE GENOMIC DNA]</scope>
    <source>
        <strain evidence="1">Hydrate Ridge</strain>
    </source>
</reference>